<gene>
    <name evidence="11" type="ORF">ACFQ21_11655</name>
</gene>
<comment type="caution">
    <text evidence="11">The sequence shown here is derived from an EMBL/GenBank/DDBJ whole genome shotgun (WGS) entry which is preliminary data.</text>
</comment>
<organism evidence="11 12">
    <name type="scientific">Ohtaekwangia kribbensis</name>
    <dbReference type="NCBI Taxonomy" id="688913"/>
    <lineage>
        <taxon>Bacteria</taxon>
        <taxon>Pseudomonadati</taxon>
        <taxon>Bacteroidota</taxon>
        <taxon>Cytophagia</taxon>
        <taxon>Cytophagales</taxon>
        <taxon>Fulvivirgaceae</taxon>
        <taxon>Ohtaekwangia</taxon>
    </lineage>
</organism>
<dbReference type="InterPro" id="IPR036890">
    <property type="entry name" value="HATPase_C_sf"/>
</dbReference>
<keyword evidence="12" id="KW-1185">Reference proteome</keyword>
<evidence type="ECO:0000256" key="6">
    <source>
        <dbReference type="ARBA" id="ARBA00022777"/>
    </source>
</evidence>
<feature type="transmembrane region" description="Helical" evidence="9">
    <location>
        <begin position="775"/>
        <end position="797"/>
    </location>
</feature>
<dbReference type="Gene3D" id="2.130.10.10">
    <property type="entry name" value="YVTN repeat-like/Quinoprotein amine dehydrogenase"/>
    <property type="match status" value="3"/>
</dbReference>
<dbReference type="InterPro" id="IPR050482">
    <property type="entry name" value="Sensor_HK_TwoCompSys"/>
</dbReference>
<dbReference type="SUPFAM" id="SSF50969">
    <property type="entry name" value="YVTN repeat-like/Quinoprotein amine dehydrogenase"/>
    <property type="match status" value="1"/>
</dbReference>
<dbReference type="PANTHER" id="PTHR24421:SF10">
    <property type="entry name" value="NITRATE_NITRITE SENSOR PROTEIN NARQ"/>
    <property type="match status" value="1"/>
</dbReference>
<protein>
    <recommendedName>
        <fullName evidence="2">histidine kinase</fullName>
        <ecNumber evidence="2">2.7.13.3</ecNumber>
    </recommendedName>
</protein>
<dbReference type="PROSITE" id="PS50109">
    <property type="entry name" value="HIS_KIN"/>
    <property type="match status" value="1"/>
</dbReference>
<dbReference type="Gene3D" id="2.60.40.10">
    <property type="entry name" value="Immunoglobulins"/>
    <property type="match status" value="1"/>
</dbReference>
<keyword evidence="9" id="KW-0472">Membrane</keyword>
<proteinExistence type="predicted"/>
<evidence type="ECO:0000259" key="10">
    <source>
        <dbReference type="PROSITE" id="PS50109"/>
    </source>
</evidence>
<keyword evidence="3" id="KW-0597">Phosphoprotein</keyword>
<dbReference type="Pfam" id="PF07495">
    <property type="entry name" value="Y_Y_Y"/>
    <property type="match status" value="1"/>
</dbReference>
<evidence type="ECO:0000256" key="4">
    <source>
        <dbReference type="ARBA" id="ARBA00022679"/>
    </source>
</evidence>
<evidence type="ECO:0000256" key="2">
    <source>
        <dbReference type="ARBA" id="ARBA00012438"/>
    </source>
</evidence>
<keyword evidence="8" id="KW-0902">Two-component regulatory system</keyword>
<dbReference type="InterPro" id="IPR005467">
    <property type="entry name" value="His_kinase_dom"/>
</dbReference>
<keyword evidence="6" id="KW-0418">Kinase</keyword>
<dbReference type="InterPro" id="IPR011123">
    <property type="entry name" value="Y_Y_Y"/>
</dbReference>
<evidence type="ECO:0000256" key="7">
    <source>
        <dbReference type="ARBA" id="ARBA00022840"/>
    </source>
</evidence>
<dbReference type="Proteomes" id="UP001597112">
    <property type="component" value="Unassembled WGS sequence"/>
</dbReference>
<evidence type="ECO:0000256" key="3">
    <source>
        <dbReference type="ARBA" id="ARBA00022553"/>
    </source>
</evidence>
<evidence type="ECO:0000313" key="11">
    <source>
        <dbReference type="EMBL" id="MFD0999966.1"/>
    </source>
</evidence>
<dbReference type="InterPro" id="IPR011044">
    <property type="entry name" value="Quino_amine_DH_bsu"/>
</dbReference>
<name>A0ABW3K2C3_9BACT</name>
<dbReference type="PANTHER" id="PTHR24421">
    <property type="entry name" value="NITRATE/NITRITE SENSOR PROTEIN NARX-RELATED"/>
    <property type="match status" value="1"/>
</dbReference>
<evidence type="ECO:0000256" key="1">
    <source>
        <dbReference type="ARBA" id="ARBA00000085"/>
    </source>
</evidence>
<comment type="catalytic activity">
    <reaction evidence="1">
        <text>ATP + protein L-histidine = ADP + protein N-phospho-L-histidine.</text>
        <dbReference type="EC" id="2.7.13.3"/>
    </reaction>
</comment>
<keyword evidence="4" id="KW-0808">Transferase</keyword>
<keyword evidence="5" id="KW-0547">Nucleotide-binding</keyword>
<accession>A0ABW3K2C3</accession>
<evidence type="ECO:0000313" key="12">
    <source>
        <dbReference type="Proteomes" id="UP001597112"/>
    </source>
</evidence>
<evidence type="ECO:0000256" key="5">
    <source>
        <dbReference type="ARBA" id="ARBA00022741"/>
    </source>
</evidence>
<keyword evidence="9" id="KW-0812">Transmembrane</keyword>
<dbReference type="EC" id="2.7.13.3" evidence="2"/>
<reference evidence="12" key="1">
    <citation type="journal article" date="2019" name="Int. J. Syst. Evol. Microbiol.">
        <title>The Global Catalogue of Microorganisms (GCM) 10K type strain sequencing project: providing services to taxonomists for standard genome sequencing and annotation.</title>
        <authorList>
            <consortium name="The Broad Institute Genomics Platform"/>
            <consortium name="The Broad Institute Genome Sequencing Center for Infectious Disease"/>
            <person name="Wu L."/>
            <person name="Ma J."/>
        </authorList>
    </citation>
    <scope>NUCLEOTIDE SEQUENCE [LARGE SCALE GENOMIC DNA]</scope>
    <source>
        <strain evidence="12">CCUG 58938</strain>
    </source>
</reference>
<feature type="domain" description="Histidine kinase" evidence="10">
    <location>
        <begin position="813"/>
        <end position="1001"/>
    </location>
</feature>
<sequence length="1001" mass="114382">MKSFGYYILLTVILYPTVACLGQETKFVTPIKYTQNEGLSSYYTTKIIKDSYGFLWIGTQEGLNLFDGNRFQTFTKRSPAKQKLNGSFVSDILEDKKRNCLWVLLSYGEACSIDLQTRRVTRRISLDTSNPENVKWRRCLALKGDTLWIAGLDFAYAYHIPEGKSLSIDIHAKCQLDKGELNISMIYFDHQQRMILCVDGYGIIILDKNLELLRTFRETELNTSGANTRLRFWDAVMLKRTLYMASSIGLKILDTDKLKIVQRSDNRSPLIYHSEMQSIAASSDSSLLLSTSKGIYEYNLASRQTTIYRDNNPDHNLFTSTYDIYYDTATHRAWLGTLAGIASFPTRATHFRSFSEYGYEVKLKHLFSLLPVSKDILYCGDENGIYKVNTRTSEIVQIDKASSNLMLFKDARNHVFVSNKNGFYIIEGDKLKPAHTIIPSLKILNSDHLSCGIQYNDSLVLFGSIVQKGLAVWNTNTNKIQIFHRQSKETSIDGLSIINYLYKTKGEDVMILTERSIIAFNPLTHKYTTHTLRDNLTQEVMSNFMDMCEMEDRFYIATYGDGLIETDKKFQVKKIIRSEDGLNNTCIYRVFPFLNKAILATTNEGISVIYLNPLKVKNYFQTDGLNTNAFEQLCGYQDERYILAGGIDGFTIIDPALLPRNERPPDLYFWNTKVNAKSRVIDSCHIRMKAITIPTDVLQTTVSFSALNFSNPKEVRYAYKINELNNDWIDLGKQNFVDLIGLSPGNYTLQVRAANEDGIWSETPLALSLTYMPKWYQTGIFKLAIILMGGVLIYALLRYRIDQLRKQQEIRKEIGNDLHDDIGSVLNTLKIFTHLAKREPENKLHLDQIEESITQATTGLRDMIWVLEESEDTIFELMERIRKFAFPVCVANQIELHVNIAADKKTKPLIKTEKRNLLLFAKETINNSIKYAQCKNITVSLAQNGNAIRLKIVDDGMGFDLQQITYGKGLKSIQLRALQINFKFAMVSSPGKGTSVEVWCE</sequence>
<dbReference type="Pfam" id="PF07730">
    <property type="entry name" value="HisKA_3"/>
    <property type="match status" value="1"/>
</dbReference>
<dbReference type="InterPro" id="IPR015943">
    <property type="entry name" value="WD40/YVTN_repeat-like_dom_sf"/>
</dbReference>
<keyword evidence="9" id="KW-1133">Transmembrane helix</keyword>
<evidence type="ECO:0000256" key="8">
    <source>
        <dbReference type="ARBA" id="ARBA00023012"/>
    </source>
</evidence>
<dbReference type="InterPro" id="IPR013783">
    <property type="entry name" value="Ig-like_fold"/>
</dbReference>
<dbReference type="InterPro" id="IPR011712">
    <property type="entry name" value="Sig_transdc_His_kin_sub3_dim/P"/>
</dbReference>
<dbReference type="EMBL" id="JBHTKA010000003">
    <property type="protein sequence ID" value="MFD0999966.1"/>
    <property type="molecule type" value="Genomic_DNA"/>
</dbReference>
<dbReference type="RefSeq" id="WP_377579151.1">
    <property type="nucleotide sequence ID" value="NZ_JBHTKA010000003.1"/>
</dbReference>
<keyword evidence="7" id="KW-0067">ATP-binding</keyword>
<dbReference type="Gene3D" id="3.30.565.10">
    <property type="entry name" value="Histidine kinase-like ATPase, C-terminal domain"/>
    <property type="match status" value="1"/>
</dbReference>
<dbReference type="SUPFAM" id="SSF55874">
    <property type="entry name" value="ATPase domain of HSP90 chaperone/DNA topoisomerase II/histidine kinase"/>
    <property type="match status" value="1"/>
</dbReference>
<dbReference type="CDD" id="cd00146">
    <property type="entry name" value="PKD"/>
    <property type="match status" value="1"/>
</dbReference>
<evidence type="ECO:0000256" key="9">
    <source>
        <dbReference type="SAM" id="Phobius"/>
    </source>
</evidence>